<proteinExistence type="predicted"/>
<name>A0A919E590_9ACTN</name>
<feature type="compositionally biased region" description="Acidic residues" evidence="1">
    <location>
        <begin position="1"/>
        <end position="11"/>
    </location>
</feature>
<keyword evidence="3" id="KW-1185">Reference proteome</keyword>
<organism evidence="2 3">
    <name type="scientific">Streptomyces spiralis</name>
    <dbReference type="NCBI Taxonomy" id="66376"/>
    <lineage>
        <taxon>Bacteria</taxon>
        <taxon>Bacillati</taxon>
        <taxon>Actinomycetota</taxon>
        <taxon>Actinomycetes</taxon>
        <taxon>Kitasatosporales</taxon>
        <taxon>Streptomycetaceae</taxon>
        <taxon>Streptomyces</taxon>
    </lineage>
</organism>
<gene>
    <name evidence="2" type="ORF">GCM10014715_83100</name>
</gene>
<feature type="region of interest" description="Disordered" evidence="1">
    <location>
        <begin position="1"/>
        <end position="58"/>
    </location>
</feature>
<dbReference type="AlphaFoldDB" id="A0A919E590"/>
<evidence type="ECO:0000313" key="3">
    <source>
        <dbReference type="Proteomes" id="UP000641386"/>
    </source>
</evidence>
<sequence length="91" mass="9550">MGGEVEAEPPDGLDHRFVGGLALPLPDQPAPHGRPARRLRDNPPHGSGPRPAAGRPTITVEEGVARYATWPTKTPEALPAWLTAKSAATTS</sequence>
<dbReference type="Proteomes" id="UP000641386">
    <property type="component" value="Unassembled WGS sequence"/>
</dbReference>
<accession>A0A919E590</accession>
<reference evidence="2" key="2">
    <citation type="submission" date="2020-09" db="EMBL/GenBank/DDBJ databases">
        <authorList>
            <person name="Sun Q."/>
            <person name="Ohkuma M."/>
        </authorList>
    </citation>
    <scope>NUCLEOTIDE SEQUENCE</scope>
    <source>
        <strain evidence="2">JCM 3302</strain>
    </source>
</reference>
<comment type="caution">
    <text evidence="2">The sequence shown here is derived from an EMBL/GenBank/DDBJ whole genome shotgun (WGS) entry which is preliminary data.</text>
</comment>
<reference evidence="2" key="1">
    <citation type="journal article" date="2014" name="Int. J. Syst. Evol. Microbiol.">
        <title>Complete genome sequence of Corynebacterium casei LMG S-19264T (=DSM 44701T), isolated from a smear-ripened cheese.</title>
        <authorList>
            <consortium name="US DOE Joint Genome Institute (JGI-PGF)"/>
            <person name="Walter F."/>
            <person name="Albersmeier A."/>
            <person name="Kalinowski J."/>
            <person name="Ruckert C."/>
        </authorList>
    </citation>
    <scope>NUCLEOTIDE SEQUENCE</scope>
    <source>
        <strain evidence="2">JCM 3302</strain>
    </source>
</reference>
<protein>
    <submittedName>
        <fullName evidence="2">Uncharacterized protein</fullName>
    </submittedName>
</protein>
<evidence type="ECO:0000313" key="2">
    <source>
        <dbReference type="EMBL" id="GHF15165.1"/>
    </source>
</evidence>
<dbReference type="EMBL" id="BNBC01000070">
    <property type="protein sequence ID" value="GHF15165.1"/>
    <property type="molecule type" value="Genomic_DNA"/>
</dbReference>
<evidence type="ECO:0000256" key="1">
    <source>
        <dbReference type="SAM" id="MobiDB-lite"/>
    </source>
</evidence>